<dbReference type="EMBL" id="WAAG01088587">
    <property type="protein sequence ID" value="NWI07159.1"/>
    <property type="molecule type" value="Genomic_DNA"/>
</dbReference>
<evidence type="ECO:0000256" key="1">
    <source>
        <dbReference type="ARBA" id="ARBA00004496"/>
    </source>
</evidence>
<evidence type="ECO:0000313" key="7">
    <source>
        <dbReference type="Proteomes" id="UP000629438"/>
    </source>
</evidence>
<sequence length="184" mass="21529">LRVNQEEVPENCSNIQDEEQDSDISKHRQKIAENRDQMRTNVIQEIMKTERVYIKHLKDICENESLRLVVARIMKLEYTHKTCFTFKKCLQSTLQEPPFLVGAVGNAQEGFAIYSEYCNNHPSACIELSKLMKQGKYRHFFEACRLLQQMIDIAIDGFLLTPVQKICKYPLQLAELLKYTTQEH</sequence>
<dbReference type="InterPro" id="IPR035899">
    <property type="entry name" value="DBL_dom_sf"/>
</dbReference>
<feature type="non-terminal residue" evidence="6">
    <location>
        <position position="184"/>
    </location>
</feature>
<feature type="non-terminal residue" evidence="6">
    <location>
        <position position="1"/>
    </location>
</feature>
<name>A0A850ZEU9_9PASS</name>
<gene>
    <name evidence="6" type="primary">Spata13</name>
    <name evidence="6" type="ORF">TICMUR_R06293</name>
</gene>
<feature type="region of interest" description="Disordered" evidence="4">
    <location>
        <begin position="1"/>
        <end position="33"/>
    </location>
</feature>
<accession>A0A850ZEU9</accession>
<dbReference type="OrthoDB" id="660555at2759"/>
<dbReference type="PANTHER" id="PTHR47544:SF5">
    <property type="entry name" value="SPERMATOGENESIS-ASSOCIATED 13"/>
    <property type="match status" value="1"/>
</dbReference>
<evidence type="ECO:0000256" key="4">
    <source>
        <dbReference type="SAM" id="MobiDB-lite"/>
    </source>
</evidence>
<dbReference type="Proteomes" id="UP000629438">
    <property type="component" value="Unassembled WGS sequence"/>
</dbReference>
<comment type="subcellular location">
    <subcellularLocation>
        <location evidence="1">Cytoplasm</location>
    </subcellularLocation>
</comment>
<dbReference type="GO" id="GO:0005085">
    <property type="term" value="F:guanyl-nucleotide exchange factor activity"/>
    <property type="evidence" value="ECO:0007669"/>
    <property type="project" value="UniProtKB-KW"/>
</dbReference>
<feature type="compositionally biased region" description="Basic and acidic residues" evidence="4">
    <location>
        <begin position="23"/>
        <end position="33"/>
    </location>
</feature>
<dbReference type="PANTHER" id="PTHR47544">
    <property type="entry name" value="RHO GUANINE NUCLEOTIDE EXCHANGE FACTOR 4"/>
    <property type="match status" value="1"/>
</dbReference>
<dbReference type="AlphaFoldDB" id="A0A850ZEU9"/>
<evidence type="ECO:0000259" key="5">
    <source>
        <dbReference type="PROSITE" id="PS50010"/>
    </source>
</evidence>
<dbReference type="SMART" id="SM00325">
    <property type="entry name" value="RhoGEF"/>
    <property type="match status" value="1"/>
</dbReference>
<reference evidence="6" key="1">
    <citation type="submission" date="2019-09" db="EMBL/GenBank/DDBJ databases">
        <title>Bird 10,000 Genomes (B10K) Project - Family phase.</title>
        <authorList>
            <person name="Zhang G."/>
        </authorList>
    </citation>
    <scope>NUCLEOTIDE SEQUENCE</scope>
    <source>
        <strain evidence="6">B10K-DU-012-47</strain>
    </source>
</reference>
<comment type="caution">
    <text evidence="6">The sequence shown here is derived from an EMBL/GenBank/DDBJ whole genome shotgun (WGS) entry which is preliminary data.</text>
</comment>
<dbReference type="InterPro" id="IPR000219">
    <property type="entry name" value="DH_dom"/>
</dbReference>
<proteinExistence type="predicted"/>
<feature type="domain" description="DH" evidence="5">
    <location>
        <begin position="38"/>
        <end position="184"/>
    </location>
</feature>
<dbReference type="PROSITE" id="PS50010">
    <property type="entry name" value="DH_2"/>
    <property type="match status" value="1"/>
</dbReference>
<keyword evidence="3" id="KW-0344">Guanine-nucleotide releasing factor</keyword>
<dbReference type="Pfam" id="PF00621">
    <property type="entry name" value="RhoGEF"/>
    <property type="match status" value="1"/>
</dbReference>
<dbReference type="SUPFAM" id="SSF48065">
    <property type="entry name" value="DBL homology domain (DH-domain)"/>
    <property type="match status" value="1"/>
</dbReference>
<evidence type="ECO:0000313" key="6">
    <source>
        <dbReference type="EMBL" id="NWI07159.1"/>
    </source>
</evidence>
<protein>
    <submittedName>
        <fullName evidence="6">SPT13 protein</fullName>
    </submittedName>
</protein>
<keyword evidence="7" id="KW-1185">Reference proteome</keyword>
<dbReference type="GO" id="GO:0005737">
    <property type="term" value="C:cytoplasm"/>
    <property type="evidence" value="ECO:0007669"/>
    <property type="project" value="UniProtKB-SubCell"/>
</dbReference>
<organism evidence="6 7">
    <name type="scientific">Tichodroma muraria</name>
    <dbReference type="NCBI Taxonomy" id="237442"/>
    <lineage>
        <taxon>Eukaryota</taxon>
        <taxon>Metazoa</taxon>
        <taxon>Chordata</taxon>
        <taxon>Craniata</taxon>
        <taxon>Vertebrata</taxon>
        <taxon>Euteleostomi</taxon>
        <taxon>Archelosauria</taxon>
        <taxon>Archosauria</taxon>
        <taxon>Dinosauria</taxon>
        <taxon>Saurischia</taxon>
        <taxon>Theropoda</taxon>
        <taxon>Coelurosauria</taxon>
        <taxon>Aves</taxon>
        <taxon>Neognathae</taxon>
        <taxon>Neoaves</taxon>
        <taxon>Telluraves</taxon>
        <taxon>Australaves</taxon>
        <taxon>Passeriformes</taxon>
        <taxon>Sittidae</taxon>
        <taxon>Tichodroma</taxon>
    </lineage>
</organism>
<evidence type="ECO:0000256" key="2">
    <source>
        <dbReference type="ARBA" id="ARBA00022490"/>
    </source>
</evidence>
<dbReference type="Gene3D" id="1.20.900.10">
    <property type="entry name" value="Dbl homology (DH) domain"/>
    <property type="match status" value="1"/>
</dbReference>
<keyword evidence="2" id="KW-0963">Cytoplasm</keyword>
<evidence type="ECO:0000256" key="3">
    <source>
        <dbReference type="ARBA" id="ARBA00022658"/>
    </source>
</evidence>